<feature type="domain" description="Methyl-accepting transducer" evidence="11">
    <location>
        <begin position="401"/>
        <end position="638"/>
    </location>
</feature>
<dbReference type="InterPro" id="IPR004089">
    <property type="entry name" value="MCPsignal_dom"/>
</dbReference>
<feature type="domain" description="HAMP" evidence="12">
    <location>
        <begin position="327"/>
        <end position="382"/>
    </location>
</feature>
<dbReference type="PANTHER" id="PTHR32089">
    <property type="entry name" value="METHYL-ACCEPTING CHEMOTAXIS PROTEIN MCPB"/>
    <property type="match status" value="1"/>
</dbReference>
<dbReference type="GO" id="GO:0005886">
    <property type="term" value="C:plasma membrane"/>
    <property type="evidence" value="ECO:0007669"/>
    <property type="project" value="UniProtKB-SubCell"/>
</dbReference>
<dbReference type="STRING" id="1121301.SAMN02745912_03474"/>
<dbReference type="CDD" id="cd12912">
    <property type="entry name" value="PDC2_MCP_like"/>
    <property type="match status" value="1"/>
</dbReference>
<dbReference type="PROSITE" id="PS50885">
    <property type="entry name" value="HAMP"/>
    <property type="match status" value="1"/>
</dbReference>
<evidence type="ECO:0000256" key="10">
    <source>
        <dbReference type="SAM" id="Phobius"/>
    </source>
</evidence>
<keyword evidence="4 10" id="KW-0812">Transmembrane</keyword>
<dbReference type="Gene3D" id="3.30.450.20">
    <property type="entry name" value="PAS domain"/>
    <property type="match status" value="2"/>
</dbReference>
<comment type="subcellular location">
    <subcellularLocation>
        <location evidence="1">Cell membrane</location>
        <topology evidence="1">Multi-pass membrane protein</topology>
    </subcellularLocation>
</comment>
<evidence type="ECO:0000256" key="8">
    <source>
        <dbReference type="ARBA" id="ARBA00029447"/>
    </source>
</evidence>
<dbReference type="CDD" id="cd18773">
    <property type="entry name" value="PDC1_HK_sensor"/>
    <property type="match status" value="1"/>
</dbReference>
<evidence type="ECO:0000259" key="11">
    <source>
        <dbReference type="PROSITE" id="PS50111"/>
    </source>
</evidence>
<evidence type="ECO:0000256" key="1">
    <source>
        <dbReference type="ARBA" id="ARBA00004651"/>
    </source>
</evidence>
<evidence type="ECO:0000256" key="7">
    <source>
        <dbReference type="ARBA" id="ARBA00023224"/>
    </source>
</evidence>
<evidence type="ECO:0000259" key="12">
    <source>
        <dbReference type="PROSITE" id="PS50885"/>
    </source>
</evidence>
<dbReference type="PROSITE" id="PS50111">
    <property type="entry name" value="CHEMOTAXIS_TRANSDUC_2"/>
    <property type="match status" value="1"/>
</dbReference>
<keyword evidence="5 10" id="KW-1133">Transmembrane helix</keyword>
<evidence type="ECO:0000256" key="9">
    <source>
        <dbReference type="PROSITE-ProRule" id="PRU00284"/>
    </source>
</evidence>
<evidence type="ECO:0000256" key="2">
    <source>
        <dbReference type="ARBA" id="ARBA00022475"/>
    </source>
</evidence>
<dbReference type="PANTHER" id="PTHR32089:SF112">
    <property type="entry name" value="LYSOZYME-LIKE PROTEIN-RELATED"/>
    <property type="match status" value="1"/>
</dbReference>
<dbReference type="Pfam" id="PF02743">
    <property type="entry name" value="dCache_1"/>
    <property type="match status" value="1"/>
</dbReference>
<dbReference type="RefSeq" id="WP_073152979.1">
    <property type="nucleotide sequence ID" value="NZ_FRAG01000073.1"/>
</dbReference>
<dbReference type="SMART" id="SM00283">
    <property type="entry name" value="MA"/>
    <property type="match status" value="1"/>
</dbReference>
<protein>
    <submittedName>
        <fullName evidence="13">Methyl-accepting chemotaxis sensory transducer with Cache sensor</fullName>
    </submittedName>
</protein>
<dbReference type="OrthoDB" id="9814363at2"/>
<name>A0A1M6SXR3_PARC5</name>
<dbReference type="InterPro" id="IPR003660">
    <property type="entry name" value="HAMP_dom"/>
</dbReference>
<dbReference type="AlphaFoldDB" id="A0A1M6SXR3"/>
<dbReference type="Pfam" id="PF00015">
    <property type="entry name" value="MCPsignal"/>
    <property type="match status" value="1"/>
</dbReference>
<dbReference type="Gene3D" id="1.10.287.950">
    <property type="entry name" value="Methyl-accepting chemotaxis protein"/>
    <property type="match status" value="1"/>
</dbReference>
<dbReference type="Proteomes" id="UP000184465">
    <property type="component" value="Unassembled WGS sequence"/>
</dbReference>
<keyword evidence="6 10" id="KW-0472">Membrane</keyword>
<keyword evidence="3" id="KW-0145">Chemotaxis</keyword>
<sequence>MEKRYKGIRGQFLSIAILSILVTVILITGIVSHQVVSQAKKDYLNYSDEQMKIIENTMMVFYNGIDEDINMMASHPLVTQADDTITSYINNDKRTEMTPSRNGGLEQEIYNIFKHYGETHQGTMYVYLATEGGSYLQWPETSISKNYNPTEKIWYKEGLKGNGDIKRTAPYVAAASNRMITSNVRSFTDENGNIVGVIGIDIHQSVISGMLSKMKIGETGFSMLVHDTGVIMAVGNDLENNFKKIEETNIDGIEKLLSEGLEYFEVNINGEKYIVNPHKINNTEWTIASFIAEKELIASARRLSIMVGIISAIMLFITIIVITLHTKRITDPIIKSSEYLDIIASGDFSQEIDYKYLSRKDEIGTIIKGIKNMKNSLKCLVNSIKDESTAIENKVHNVTNNVNALNSNLEDISATTQQLAARMEETAASTEEMSATSQEIENAVQYIAERSEEGAVAAREISTRAEDTKKGVYAAKQKASNIFIETKNQLKNAIEDAKIVQQINILSESIMQITEQTTLLALNAAIEAARAGESGKGFSVVADEIRKLAEQSKDTVLKIQDITTKVTSSVDNLSNSSNNLLTFMSDNVNNDYKMMLDVAQNYNKDAKFIDELVTGFSATSEQLLASIQNILVTIDSVAQAANEGASGTTDIANRVCEANNRANEVMKQVLESKESTDNLKGEISKFKI</sequence>
<evidence type="ECO:0000256" key="3">
    <source>
        <dbReference type="ARBA" id="ARBA00022500"/>
    </source>
</evidence>
<feature type="transmembrane region" description="Helical" evidence="10">
    <location>
        <begin position="303"/>
        <end position="324"/>
    </location>
</feature>
<accession>A0A1M6SXR3</accession>
<keyword evidence="14" id="KW-1185">Reference proteome</keyword>
<dbReference type="SUPFAM" id="SSF58104">
    <property type="entry name" value="Methyl-accepting chemotaxis protein (MCP) signaling domain"/>
    <property type="match status" value="1"/>
</dbReference>
<proteinExistence type="inferred from homology"/>
<dbReference type="CDD" id="cd06225">
    <property type="entry name" value="HAMP"/>
    <property type="match status" value="1"/>
</dbReference>
<reference evidence="14" key="1">
    <citation type="submission" date="2016-11" db="EMBL/GenBank/DDBJ databases">
        <authorList>
            <person name="Varghese N."/>
            <person name="Submissions S."/>
        </authorList>
    </citation>
    <scope>NUCLEOTIDE SEQUENCE [LARGE SCALE GENOMIC DNA]</scope>
    <source>
        <strain evidence="14">DSM 15212 / CIP 107654 / DViRD3</strain>
    </source>
</reference>
<organism evidence="13 14">
    <name type="scientific">Paramaledivibacter caminithermalis (strain DSM 15212 / CIP 107654 / DViRD3)</name>
    <name type="common">Clostridium caminithermale</name>
    <dbReference type="NCBI Taxonomy" id="1121301"/>
    <lineage>
        <taxon>Bacteria</taxon>
        <taxon>Bacillati</taxon>
        <taxon>Bacillota</taxon>
        <taxon>Clostridia</taxon>
        <taxon>Peptostreptococcales</taxon>
        <taxon>Caminicellaceae</taxon>
        <taxon>Paramaledivibacter</taxon>
    </lineage>
</organism>
<keyword evidence="7 9" id="KW-0807">Transducer</keyword>
<evidence type="ECO:0000313" key="14">
    <source>
        <dbReference type="Proteomes" id="UP000184465"/>
    </source>
</evidence>
<dbReference type="GO" id="GO:0007165">
    <property type="term" value="P:signal transduction"/>
    <property type="evidence" value="ECO:0007669"/>
    <property type="project" value="UniProtKB-KW"/>
</dbReference>
<keyword evidence="2" id="KW-1003">Cell membrane</keyword>
<gene>
    <name evidence="13" type="ORF">SAMN02745912_03474</name>
</gene>
<dbReference type="InterPro" id="IPR033479">
    <property type="entry name" value="dCache_1"/>
</dbReference>
<evidence type="ECO:0000256" key="4">
    <source>
        <dbReference type="ARBA" id="ARBA00022692"/>
    </source>
</evidence>
<comment type="similarity">
    <text evidence="8">Belongs to the methyl-accepting chemotaxis (MCP) protein family.</text>
</comment>
<feature type="transmembrane region" description="Helical" evidence="10">
    <location>
        <begin position="12"/>
        <end position="31"/>
    </location>
</feature>
<dbReference type="EMBL" id="FRAG01000073">
    <property type="protein sequence ID" value="SHK49515.1"/>
    <property type="molecule type" value="Genomic_DNA"/>
</dbReference>
<dbReference type="GO" id="GO:0006935">
    <property type="term" value="P:chemotaxis"/>
    <property type="evidence" value="ECO:0007669"/>
    <property type="project" value="UniProtKB-KW"/>
</dbReference>
<evidence type="ECO:0000256" key="6">
    <source>
        <dbReference type="ARBA" id="ARBA00023136"/>
    </source>
</evidence>
<evidence type="ECO:0000313" key="13">
    <source>
        <dbReference type="EMBL" id="SHK49515.1"/>
    </source>
</evidence>
<evidence type="ECO:0000256" key="5">
    <source>
        <dbReference type="ARBA" id="ARBA00022989"/>
    </source>
</evidence>